<keyword evidence="1" id="KW-0614">Plasmid</keyword>
<geneLocation type="plasmid" evidence="1">
    <name>1</name>
</geneLocation>
<dbReference type="AlphaFoldDB" id="A0A8D6XUM9"/>
<protein>
    <submittedName>
        <fullName evidence="1">Uncharacterized protein</fullName>
    </submittedName>
</protein>
<name>A0A8D6XUM9_KLEPN</name>
<evidence type="ECO:0000313" key="1">
    <source>
        <dbReference type="EMBL" id="CAD0256958.1"/>
    </source>
</evidence>
<sequence length="42" mass="4575">MPTIILCKRANPVRGKEVDLKQSPAPAPGMNRWLLTATATNN</sequence>
<reference evidence="1 2" key="1">
    <citation type="submission" date="2020-04" db="EMBL/GenBank/DDBJ databases">
        <authorList>
            <person name="Naeem R."/>
            <person name="Antony C."/>
            <person name="Guan Q."/>
        </authorList>
    </citation>
    <scope>NUCLEOTIDE SEQUENCE [LARGE SCALE GENOMIC DNA]</scope>
    <source>
        <plasmid evidence="2">Chromosome: 1</plasmid>
    </source>
</reference>
<dbReference type="Proteomes" id="UP000501270">
    <property type="component" value="Plasmid 1"/>
</dbReference>
<gene>
    <name evidence="1" type="ORF">P54MCR1_PROKKA_00005</name>
</gene>
<evidence type="ECO:0000313" key="2">
    <source>
        <dbReference type="Proteomes" id="UP000501270"/>
    </source>
</evidence>
<dbReference type="EMBL" id="LR793264">
    <property type="protein sequence ID" value="CAD0256958.1"/>
    <property type="molecule type" value="Genomic_DNA"/>
</dbReference>
<accession>A0A8D6XUM9</accession>
<proteinExistence type="predicted"/>
<organism evidence="1 2">
    <name type="scientific">Klebsiella pneumoniae</name>
    <dbReference type="NCBI Taxonomy" id="573"/>
    <lineage>
        <taxon>Bacteria</taxon>
        <taxon>Pseudomonadati</taxon>
        <taxon>Pseudomonadota</taxon>
        <taxon>Gammaproteobacteria</taxon>
        <taxon>Enterobacterales</taxon>
        <taxon>Enterobacteriaceae</taxon>
        <taxon>Klebsiella/Raoultella group</taxon>
        <taxon>Klebsiella</taxon>
        <taxon>Klebsiella pneumoniae complex</taxon>
    </lineage>
</organism>